<proteinExistence type="predicted"/>
<geneLocation type="plasmid" evidence="1">
    <name>pP10159-5</name>
</geneLocation>
<reference evidence="1" key="1">
    <citation type="submission" date="2017-05" db="EMBL/GenBank/DDBJ databases">
        <title>Comparative genomics of five different resistance plasmids coexisted in a clinical multi-drug resistant Citrobacter freundii isolate.</title>
        <authorList>
            <person name="Jing O."/>
            <person name="Sun F."/>
            <person name="Zhou D."/>
            <person name="Feng J."/>
            <person name="Zhan Z."/>
            <person name="Xiong Z."/>
            <person name="Yang B."/>
            <person name="Liu Z."/>
            <person name="Li T."/>
            <person name="Tong Y."/>
            <person name="Xia P."/>
        </authorList>
    </citation>
    <scope>NUCLEOTIDE SEQUENCE</scope>
    <source>
        <strain evidence="1">P10159</strain>
        <plasmid evidence="1">pP10159-5</plasmid>
    </source>
</reference>
<keyword evidence="1" id="KW-0614">Plasmid</keyword>
<protein>
    <submittedName>
        <fullName evidence="1">Uncharacterized protein</fullName>
    </submittedName>
</protein>
<dbReference type="AlphaFoldDB" id="A0A3G1NHG6"/>
<name>A0A3G1NHG6_CITFR</name>
<evidence type="ECO:0000313" key="1">
    <source>
        <dbReference type="EMBL" id="AVA18651.1"/>
    </source>
</evidence>
<accession>A0A3G1NHG6</accession>
<dbReference type="EMBL" id="MF072965">
    <property type="protein sequence ID" value="AVA18651.1"/>
    <property type="molecule type" value="Genomic_DNA"/>
</dbReference>
<sequence length="87" mass="9722">MLFSSSLRGINTHIICGNIRVNRLTRSGTRKFCIKKLSIRETADATGYSPSLICTISVTAKENSVSSGVVKLQLYYKRDMIFQAFSK</sequence>
<organism evidence="1">
    <name type="scientific">Citrobacter freundii</name>
    <dbReference type="NCBI Taxonomy" id="546"/>
    <lineage>
        <taxon>Bacteria</taxon>
        <taxon>Pseudomonadati</taxon>
        <taxon>Pseudomonadota</taxon>
        <taxon>Gammaproteobacteria</taxon>
        <taxon>Enterobacterales</taxon>
        <taxon>Enterobacteriaceae</taxon>
        <taxon>Citrobacter</taxon>
        <taxon>Citrobacter freundii complex</taxon>
    </lineage>
</organism>